<feature type="compositionally biased region" description="Low complexity" evidence="5">
    <location>
        <begin position="708"/>
        <end position="718"/>
    </location>
</feature>
<feature type="compositionally biased region" description="Polar residues" evidence="5">
    <location>
        <begin position="1311"/>
        <end position="1324"/>
    </location>
</feature>
<sequence>MNVGQLAVQPPSQVQRVASDAEDVSSEFLSIRMLNNRARVRLSEPLDLTRFPSKAQLLTVASGRGWFVAIKRSSSTGLSLIASTVSDLRARLLSADGKNDEPIAVSRTVPLPQGVNPNYLVFASNESKLLVGLAEGAIVVYDANAICSAGTENITPIHTFPATTSTSARHIYPNPGDLPDLVAVLREPDGNLNTQLVEILDVTALQSVAGWRSGGTPQTLPMSISWSPKGKQIAIGMQSGDIMTFSPTEVNQPKMFIPKPLSARNQSAIHTTWLANPTFYTIYAPLPLTEETDQAHFIISYDGKRNSASDVAVPISFFSSGLRPPGAFTVVLRNWGPAKIMLIVGDTTTADIGVIVSVAKSATEDKWQRLTLDDVATPSMPLGEEASETTMVGLELDLKNQQRYNHTMPSGENLEVPPPPIMFAYASDGTVIAWYLINTQGISYPGMTTDSTATPSAVSQQSAQPVQPVQPVQPAQTVSAFGQPVPSAFGQSSGFGVQPASAFGQPAFAQPSAFGPASGSAFGQSPGSAFGQSNTAFGQNNTGEYRAFANVGPSGFDTTSTFSSAPTTPAQPMVSESTDSMSTDAGPDFGGLSLGASSNDTAPKAGFGTTGLFGVTSQSAPVPSQPASAFANYIKPSAGFGAFSNYVQPLAPSKPQVSVEPLKASSAFGQTGFGSLTTRSVFGQPAFGKPAFGQTGFASSPMSTTPQASPMSATSSSAFGSGSGGAFGNYAGGQLAFAAVAQNATPTVPVWKTAAADKPTGGFSAFGGSGGSTVFGQQAPAVIPQATSSTPPSVPAQPAPSTTALSNTPPPVIALEGPTLTRPTVPATPAASAPPVTSATSTTPTTPPLAGAFANLQAVPAPFGNMSSFGGTFGVFNKDSPFANPKPVSGGADFAQRMSAFSTPAQPTLSTSGSALGQTSAFGVHQSAFGQSSTPPATTTPKASPSTSAFSAFSGQQSAFNQFAGPQKSFSDMLREGEDEDGKGKGKGKAPVLALSSTPQTPVKSVEESTSTTPAKTPPPSLLAQQKGKSKESSVEPAENDAEKASKGKSTDEVKSKATNPRVKISADESSLYLSESLSSLSSSFVEVDALKDLEGDGDADADTIREPPSPDSEEGELERVDDGIDGFLSSPEQSEGQYEGDEEDDSGAEELGRITEVEEEAEEADKDATQASPLTPTKVALPPSRSPSTTPKPQTPFIKLEPSTPKLDRAQSTTPPGSPIRDPPETLFPPPIIAQPSPIVPPPSQIPSLTSLNIGIGRPSTRPLRSSPLASTPLSGVNHDEEGKRESVGSAKPRPASPKIPFGQWAASESKPSSFGQQLSSPSIVELPVGSSSSEKKSPRPKTPPLLSSFGFAKPVQPVATSSAAANAPLPAGFPPPIKPYGPSLMGPPVLPSGSPFGQPAVAPASKPLGAPAPLFGQALPTAQKIVPPQPPKAEETLEEGIQKECAYLVAGLAKELESLRLLAQEASKKREELNQLKSAPSSGKGASVTFDDVSMLGKSLKATMKEITELENMRESLKTSIREVQSNMLKAKTRKEEIIRFDKAKSDVEFTKMLKTRSLGPEYVESQTQLRRDIRAMKELIEKLEGHLQSSKRRLNQLRTGKPGINPPSLDTINRTFRNIDITVEQQTSDVNNLAARIAQLDLQGNLGSPIRDNRLPDDVSRRPLNVTPHVASSTAAALNAERSAHRLKEALLRVRKEPLLNVTAASAPPAPRSFETPKKTTGTKDFDASFSLSDFEKPLPALSLPTEFPPFSIDPHASLSSGSSRNRTNWKSRHHHEHPQIPAKSGGVGTSAVPPAFDWGPLPGVKPMTILPMDVRNHLR</sequence>
<feature type="compositionally biased region" description="Basic and acidic residues" evidence="5">
    <location>
        <begin position="1718"/>
        <end position="1728"/>
    </location>
</feature>
<feature type="region of interest" description="Disordered" evidence="5">
    <location>
        <begin position="1756"/>
        <end position="1791"/>
    </location>
</feature>
<feature type="compositionally biased region" description="Low complexity" evidence="5">
    <location>
        <begin position="1183"/>
        <end position="1197"/>
    </location>
</feature>
<dbReference type="HOGENOM" id="CLU_002355_0_0_1"/>
<feature type="compositionally biased region" description="Polar residues" evidence="5">
    <location>
        <begin position="697"/>
        <end position="707"/>
    </location>
</feature>
<feature type="compositionally biased region" description="Basic and acidic residues" evidence="5">
    <location>
        <begin position="1041"/>
        <end position="1056"/>
    </location>
</feature>
<accession>W4KC32</accession>
<dbReference type="GO" id="GO:0005634">
    <property type="term" value="C:nucleus"/>
    <property type="evidence" value="ECO:0007669"/>
    <property type="project" value="UniProtKB-SubCell"/>
</dbReference>
<keyword evidence="2" id="KW-0813">Transport</keyword>
<dbReference type="Proteomes" id="UP000030671">
    <property type="component" value="Unassembled WGS sequence"/>
</dbReference>
<evidence type="ECO:0000313" key="7">
    <source>
        <dbReference type="EMBL" id="ETW82900.1"/>
    </source>
</evidence>
<dbReference type="InParanoid" id="W4KC32"/>
<gene>
    <name evidence="7" type="ORF">HETIRDRAFT_433675</name>
</gene>
<evidence type="ECO:0000256" key="1">
    <source>
        <dbReference type="ARBA" id="ARBA00004123"/>
    </source>
</evidence>
<evidence type="ECO:0000256" key="4">
    <source>
        <dbReference type="SAM" id="Coils"/>
    </source>
</evidence>
<dbReference type="InterPro" id="IPR039462">
    <property type="entry name" value="Nup159/Nup146_N"/>
</dbReference>
<comment type="subcellular location">
    <subcellularLocation>
        <location evidence="1">Nucleus</location>
    </subcellularLocation>
</comment>
<proteinExistence type="predicted"/>
<feature type="compositionally biased region" description="Low complexity" evidence="5">
    <location>
        <begin position="559"/>
        <end position="570"/>
    </location>
</feature>
<dbReference type="eggNOG" id="KOG3630">
    <property type="taxonomic scope" value="Eukaryota"/>
</dbReference>
<feature type="region of interest" description="Disordered" evidence="5">
    <location>
        <begin position="784"/>
        <end position="848"/>
    </location>
</feature>
<dbReference type="Gene3D" id="2.130.10.10">
    <property type="entry name" value="YVTN repeat-like/Quinoprotein amine dehydrogenase"/>
    <property type="match status" value="1"/>
</dbReference>
<feature type="region of interest" description="Disordered" evidence="5">
    <location>
        <begin position="514"/>
        <end position="537"/>
    </location>
</feature>
<dbReference type="PANTHER" id="PTHR48125">
    <property type="entry name" value="LP07818P1"/>
    <property type="match status" value="1"/>
</dbReference>
<dbReference type="EMBL" id="KI925457">
    <property type="protein sequence ID" value="ETW82900.1"/>
    <property type="molecule type" value="Genomic_DNA"/>
</dbReference>
<dbReference type="KEGG" id="hir:HETIRDRAFT_433675"/>
<evidence type="ECO:0000256" key="2">
    <source>
        <dbReference type="ARBA" id="ARBA00022448"/>
    </source>
</evidence>
<evidence type="ECO:0000256" key="5">
    <source>
        <dbReference type="SAM" id="MobiDB-lite"/>
    </source>
</evidence>
<dbReference type="SUPFAM" id="SSF117289">
    <property type="entry name" value="Nucleoporin domain"/>
    <property type="match status" value="1"/>
</dbReference>
<feature type="region of interest" description="Disordered" evidence="5">
    <location>
        <begin position="926"/>
        <end position="950"/>
    </location>
</feature>
<dbReference type="PANTHER" id="PTHR48125:SF12">
    <property type="entry name" value="AT HOOK TRANSCRIPTION FACTOR FAMILY-RELATED"/>
    <property type="match status" value="1"/>
</dbReference>
<feature type="region of interest" description="Disordered" evidence="5">
    <location>
        <begin position="559"/>
        <end position="582"/>
    </location>
</feature>
<evidence type="ECO:0000313" key="8">
    <source>
        <dbReference type="Proteomes" id="UP000030671"/>
    </source>
</evidence>
<evidence type="ECO:0000259" key="6">
    <source>
        <dbReference type="Pfam" id="PF16755"/>
    </source>
</evidence>
<evidence type="ECO:0000256" key="3">
    <source>
        <dbReference type="ARBA" id="ARBA00023242"/>
    </source>
</evidence>
<feature type="domain" description="Nucleoporin Nup159/Nup146 N-terminal" evidence="6">
    <location>
        <begin position="53"/>
        <end position="416"/>
    </location>
</feature>
<feature type="compositionally biased region" description="Acidic residues" evidence="5">
    <location>
        <begin position="1139"/>
        <end position="1149"/>
    </location>
</feature>
<feature type="region of interest" description="Disordered" evidence="5">
    <location>
        <begin position="1092"/>
        <end position="1350"/>
    </location>
</feature>
<feature type="coiled-coil region" evidence="4">
    <location>
        <begin position="1451"/>
        <end position="1529"/>
    </location>
</feature>
<feature type="region of interest" description="Disordered" evidence="5">
    <location>
        <begin position="1705"/>
        <end position="1728"/>
    </location>
</feature>
<dbReference type="OrthoDB" id="248320at2759"/>
<keyword evidence="8" id="KW-1185">Reference proteome</keyword>
<feature type="compositionally biased region" description="Low complexity" evidence="5">
    <location>
        <begin position="818"/>
        <end position="848"/>
    </location>
</feature>
<feature type="coiled-coil region" evidence="4">
    <location>
        <begin position="1569"/>
        <end position="1646"/>
    </location>
</feature>
<dbReference type="Pfam" id="PF16755">
    <property type="entry name" value="Beta-prop_NUP159_NUP214"/>
    <property type="match status" value="1"/>
</dbReference>
<protein>
    <recommendedName>
        <fullName evidence="6">Nucleoporin Nup159/Nup146 N-terminal domain-containing protein</fullName>
    </recommendedName>
</protein>
<dbReference type="GeneID" id="20674690"/>
<feature type="compositionally biased region" description="Low complexity" evidence="5">
    <location>
        <begin position="1069"/>
        <end position="1079"/>
    </location>
</feature>
<name>W4KC32_HETIT</name>
<feature type="compositionally biased region" description="Pro residues" evidence="5">
    <location>
        <begin position="1227"/>
        <end position="1246"/>
    </location>
</feature>
<feature type="compositionally biased region" description="Polar residues" evidence="5">
    <location>
        <begin position="1761"/>
        <end position="1770"/>
    </location>
</feature>
<feature type="compositionally biased region" description="Low complexity" evidence="5">
    <location>
        <begin position="932"/>
        <end position="950"/>
    </location>
</feature>
<feature type="compositionally biased region" description="Basic residues" evidence="5">
    <location>
        <begin position="1771"/>
        <end position="1780"/>
    </location>
</feature>
<keyword evidence="3" id="KW-0539">Nucleus</keyword>
<dbReference type="RefSeq" id="XP_009545207.1">
    <property type="nucleotide sequence ID" value="XM_009546912.1"/>
</dbReference>
<organism evidence="7 8">
    <name type="scientific">Heterobasidion irregulare (strain TC 32-1)</name>
    <dbReference type="NCBI Taxonomy" id="747525"/>
    <lineage>
        <taxon>Eukaryota</taxon>
        <taxon>Fungi</taxon>
        <taxon>Dikarya</taxon>
        <taxon>Basidiomycota</taxon>
        <taxon>Agaricomycotina</taxon>
        <taxon>Agaricomycetes</taxon>
        <taxon>Russulales</taxon>
        <taxon>Bondarzewiaceae</taxon>
        <taxon>Heterobasidion</taxon>
        <taxon>Heterobasidion annosum species complex</taxon>
    </lineage>
</organism>
<feature type="region of interest" description="Disordered" evidence="5">
    <location>
        <begin position="973"/>
        <end position="1079"/>
    </location>
</feature>
<feature type="compositionally biased region" description="Polar residues" evidence="5">
    <location>
        <begin position="521"/>
        <end position="537"/>
    </location>
</feature>
<feature type="compositionally biased region" description="Basic and acidic residues" evidence="5">
    <location>
        <begin position="1279"/>
        <end position="1288"/>
    </location>
</feature>
<dbReference type="STRING" id="747525.W4KC32"/>
<keyword evidence="4" id="KW-0175">Coiled coil</keyword>
<reference evidence="7 8" key="1">
    <citation type="journal article" date="2012" name="New Phytol.">
        <title>Insight into trade-off between wood decay and parasitism from the genome of a fungal forest pathogen.</title>
        <authorList>
            <person name="Olson A."/>
            <person name="Aerts A."/>
            <person name="Asiegbu F."/>
            <person name="Belbahri L."/>
            <person name="Bouzid O."/>
            <person name="Broberg A."/>
            <person name="Canback B."/>
            <person name="Coutinho P.M."/>
            <person name="Cullen D."/>
            <person name="Dalman K."/>
            <person name="Deflorio G."/>
            <person name="van Diepen L.T."/>
            <person name="Dunand C."/>
            <person name="Duplessis S."/>
            <person name="Durling M."/>
            <person name="Gonthier P."/>
            <person name="Grimwood J."/>
            <person name="Fossdal C.G."/>
            <person name="Hansson D."/>
            <person name="Henrissat B."/>
            <person name="Hietala A."/>
            <person name="Himmelstrand K."/>
            <person name="Hoffmeister D."/>
            <person name="Hogberg N."/>
            <person name="James T.Y."/>
            <person name="Karlsson M."/>
            <person name="Kohler A."/>
            <person name="Kues U."/>
            <person name="Lee Y.H."/>
            <person name="Lin Y.C."/>
            <person name="Lind M."/>
            <person name="Lindquist E."/>
            <person name="Lombard V."/>
            <person name="Lucas S."/>
            <person name="Lunden K."/>
            <person name="Morin E."/>
            <person name="Murat C."/>
            <person name="Park J."/>
            <person name="Raffaello T."/>
            <person name="Rouze P."/>
            <person name="Salamov A."/>
            <person name="Schmutz J."/>
            <person name="Solheim H."/>
            <person name="Stahlberg J."/>
            <person name="Velez H."/>
            <person name="de Vries R.P."/>
            <person name="Wiebenga A."/>
            <person name="Woodward S."/>
            <person name="Yakovlev I."/>
            <person name="Garbelotto M."/>
            <person name="Martin F."/>
            <person name="Grigoriev I.V."/>
            <person name="Stenlid J."/>
        </authorList>
    </citation>
    <scope>NUCLEOTIDE SEQUENCE [LARGE SCALE GENOMIC DNA]</scope>
    <source>
        <strain evidence="7 8">TC 32-1</strain>
    </source>
</reference>
<feature type="region of interest" description="Disordered" evidence="5">
    <location>
        <begin position="697"/>
        <end position="718"/>
    </location>
</feature>
<dbReference type="InterPro" id="IPR015943">
    <property type="entry name" value="WD40/YVTN_repeat-like_dom_sf"/>
</dbReference>